<dbReference type="InterPro" id="IPR001258">
    <property type="entry name" value="NHL_repeat"/>
</dbReference>
<dbReference type="Proteomes" id="UP000317171">
    <property type="component" value="Chromosome"/>
</dbReference>
<dbReference type="InterPro" id="IPR006311">
    <property type="entry name" value="TAT_signal"/>
</dbReference>
<dbReference type="InterPro" id="IPR019546">
    <property type="entry name" value="TAT_signal_bac_arc"/>
</dbReference>
<gene>
    <name evidence="5" type="ORF">Pan241w_32320</name>
</gene>
<protein>
    <submittedName>
        <fullName evidence="5">NHL repeat protein</fullName>
    </submittedName>
</protein>
<dbReference type="RefSeq" id="WP_145217503.1">
    <property type="nucleotide sequence ID" value="NZ_CP036269.1"/>
</dbReference>
<dbReference type="PROSITE" id="PS51125">
    <property type="entry name" value="NHL"/>
    <property type="match status" value="1"/>
</dbReference>
<evidence type="ECO:0000313" key="5">
    <source>
        <dbReference type="EMBL" id="QDT43134.1"/>
    </source>
</evidence>
<dbReference type="PANTHER" id="PTHR10680">
    <property type="entry name" value="PEPTIDYL-GLYCINE ALPHA-AMIDATING MONOOXYGENASE"/>
    <property type="match status" value="1"/>
</dbReference>
<keyword evidence="2" id="KW-0677">Repeat</keyword>
<keyword evidence="3" id="KW-0325">Glycoprotein</keyword>
<dbReference type="AlphaFoldDB" id="A0A517RGX9"/>
<evidence type="ECO:0000313" key="6">
    <source>
        <dbReference type="Proteomes" id="UP000317171"/>
    </source>
</evidence>
<evidence type="ECO:0000256" key="2">
    <source>
        <dbReference type="ARBA" id="ARBA00022737"/>
    </source>
</evidence>
<dbReference type="InterPro" id="IPR011042">
    <property type="entry name" value="6-blade_b-propeller_TolB-like"/>
</dbReference>
<sequence>MSQSKQTQTRRDFLKTTAAGTTAALFGAPAIHAGTKTDSRIVLGSGDYQYEVQHNCVKLPSKFTWQTTHNVAVDKDGFLYVIHEGRANQTDHPSIFVFDPNGKYVRSFGKQFQGGGHGLEVRQEGNEQFVYVTAYQHLKTFAKLDLKGETVWQKYAPMESKVYAEGEAEHPKKVWGRDRFLPTNFAFHNDGGFYLADGYGAYQIHRYDKEGKWQFAFGGKGKEDGKFNLPHGLWIDNRPDREASVVVADRANARLQWFTLDGKHLETMTGFILPANLDTHKEVLLVPDLASRITLLGPDNIVIAHLGQDPEWEKAMKTAKPRMRETPNKWQAGRFVHPHDACFDQDGNIFVAEWVATGRITKLKRLS</sequence>
<feature type="repeat" description="NHL" evidence="4">
    <location>
        <begin position="214"/>
        <end position="261"/>
    </location>
</feature>
<dbReference type="Gene3D" id="2.120.10.30">
    <property type="entry name" value="TolB, C-terminal domain"/>
    <property type="match status" value="1"/>
</dbReference>
<dbReference type="SUPFAM" id="SSF63829">
    <property type="entry name" value="Calcium-dependent phosphotriesterase"/>
    <property type="match status" value="1"/>
</dbReference>
<name>A0A517RGX9_9PLAN</name>
<dbReference type="NCBIfam" id="TIGR01409">
    <property type="entry name" value="TAT_signal_seq"/>
    <property type="match status" value="1"/>
</dbReference>
<dbReference type="EMBL" id="CP036269">
    <property type="protein sequence ID" value="QDT43134.1"/>
    <property type="molecule type" value="Genomic_DNA"/>
</dbReference>
<evidence type="ECO:0000256" key="3">
    <source>
        <dbReference type="ARBA" id="ARBA00023180"/>
    </source>
</evidence>
<proteinExistence type="predicted"/>
<evidence type="ECO:0000256" key="4">
    <source>
        <dbReference type="PROSITE-ProRule" id="PRU00504"/>
    </source>
</evidence>
<dbReference type="KEGG" id="gaz:Pan241w_32320"/>
<dbReference type="OrthoDB" id="9799230at2"/>
<dbReference type="PROSITE" id="PS51318">
    <property type="entry name" value="TAT"/>
    <property type="match status" value="1"/>
</dbReference>
<reference evidence="5 6" key="1">
    <citation type="submission" date="2019-02" db="EMBL/GenBank/DDBJ databases">
        <title>Deep-cultivation of Planctomycetes and their phenomic and genomic characterization uncovers novel biology.</title>
        <authorList>
            <person name="Wiegand S."/>
            <person name="Jogler M."/>
            <person name="Boedeker C."/>
            <person name="Pinto D."/>
            <person name="Vollmers J."/>
            <person name="Rivas-Marin E."/>
            <person name="Kohn T."/>
            <person name="Peeters S.H."/>
            <person name="Heuer A."/>
            <person name="Rast P."/>
            <person name="Oberbeckmann S."/>
            <person name="Bunk B."/>
            <person name="Jeske O."/>
            <person name="Meyerdierks A."/>
            <person name="Storesund J.E."/>
            <person name="Kallscheuer N."/>
            <person name="Luecker S."/>
            <person name="Lage O.M."/>
            <person name="Pohl T."/>
            <person name="Merkel B.J."/>
            <person name="Hornburger P."/>
            <person name="Mueller R.-W."/>
            <person name="Bruemmer F."/>
            <person name="Labrenz M."/>
            <person name="Spormann A.M."/>
            <person name="Op den Camp H."/>
            <person name="Overmann J."/>
            <person name="Amann R."/>
            <person name="Jetten M.S.M."/>
            <person name="Mascher T."/>
            <person name="Medema M.H."/>
            <person name="Devos D.P."/>
            <person name="Kaster A.-K."/>
            <person name="Ovreas L."/>
            <person name="Rohde M."/>
            <person name="Galperin M.Y."/>
            <person name="Jogler C."/>
        </authorList>
    </citation>
    <scope>NUCLEOTIDE SEQUENCE [LARGE SCALE GENOMIC DNA]</scope>
    <source>
        <strain evidence="5 6">Pan241w</strain>
    </source>
</reference>
<evidence type="ECO:0000256" key="1">
    <source>
        <dbReference type="ARBA" id="ARBA00022729"/>
    </source>
</evidence>
<organism evidence="5 6">
    <name type="scientific">Gimesia alba</name>
    <dbReference type="NCBI Taxonomy" id="2527973"/>
    <lineage>
        <taxon>Bacteria</taxon>
        <taxon>Pseudomonadati</taxon>
        <taxon>Planctomycetota</taxon>
        <taxon>Planctomycetia</taxon>
        <taxon>Planctomycetales</taxon>
        <taxon>Planctomycetaceae</taxon>
        <taxon>Gimesia</taxon>
    </lineage>
</organism>
<accession>A0A517RGX9</accession>
<keyword evidence="1" id="KW-0732">Signal</keyword>
<keyword evidence="6" id="KW-1185">Reference proteome</keyword>